<keyword evidence="7 12" id="KW-0067">ATP-binding</keyword>
<dbReference type="InterPro" id="IPR057495">
    <property type="entry name" value="AAA_lid_BCS1"/>
</dbReference>
<dbReference type="InterPro" id="IPR027417">
    <property type="entry name" value="P-loop_NTPase"/>
</dbReference>
<keyword evidence="8" id="KW-1133">Transmembrane helix</keyword>
<dbReference type="GO" id="GO:0005524">
    <property type="term" value="F:ATP binding"/>
    <property type="evidence" value="ECO:0007669"/>
    <property type="project" value="UniProtKB-KW"/>
</dbReference>
<evidence type="ECO:0000256" key="6">
    <source>
        <dbReference type="ARBA" id="ARBA00022801"/>
    </source>
</evidence>
<evidence type="ECO:0000313" key="16">
    <source>
        <dbReference type="Proteomes" id="UP000674318"/>
    </source>
</evidence>
<dbReference type="InterPro" id="IPR003959">
    <property type="entry name" value="ATPase_AAA_core"/>
</dbReference>
<evidence type="ECO:0000256" key="5">
    <source>
        <dbReference type="ARBA" id="ARBA00022792"/>
    </source>
</evidence>
<proteinExistence type="inferred from homology"/>
<dbReference type="SMART" id="SM01024">
    <property type="entry name" value="BCS1_N"/>
    <property type="match status" value="1"/>
</dbReference>
<evidence type="ECO:0000256" key="2">
    <source>
        <dbReference type="ARBA" id="ARBA00007448"/>
    </source>
</evidence>
<evidence type="ECO:0000256" key="4">
    <source>
        <dbReference type="ARBA" id="ARBA00022741"/>
    </source>
</evidence>
<keyword evidence="3" id="KW-0812">Transmembrane</keyword>
<keyword evidence="9" id="KW-0496">Mitochondrion</keyword>
<dbReference type="InterPro" id="IPR014851">
    <property type="entry name" value="BCS1_N"/>
</dbReference>
<keyword evidence="5" id="KW-0999">Mitochondrion inner membrane</keyword>
<evidence type="ECO:0000256" key="8">
    <source>
        <dbReference type="ARBA" id="ARBA00022989"/>
    </source>
</evidence>
<dbReference type="PANTHER" id="PTHR23070">
    <property type="entry name" value="BCS1 AAA-TYPE ATPASE"/>
    <property type="match status" value="1"/>
</dbReference>
<dbReference type="InterPro" id="IPR050747">
    <property type="entry name" value="Mitochondrial_chaperone_BCS1"/>
</dbReference>
<dbReference type="GO" id="GO:0005743">
    <property type="term" value="C:mitochondrial inner membrane"/>
    <property type="evidence" value="ECO:0007669"/>
    <property type="project" value="UniProtKB-SubCell"/>
</dbReference>
<evidence type="ECO:0000256" key="1">
    <source>
        <dbReference type="ARBA" id="ARBA00004434"/>
    </source>
</evidence>
<dbReference type="AlphaFoldDB" id="A0A836L1M4"/>
<organism evidence="15 16">
    <name type="scientific">Porcisia hertigi</name>
    <dbReference type="NCBI Taxonomy" id="2761500"/>
    <lineage>
        <taxon>Eukaryota</taxon>
        <taxon>Discoba</taxon>
        <taxon>Euglenozoa</taxon>
        <taxon>Kinetoplastea</taxon>
        <taxon>Metakinetoplastina</taxon>
        <taxon>Trypanosomatida</taxon>
        <taxon>Trypanosomatidae</taxon>
        <taxon>Leishmaniinae</taxon>
        <taxon>Porcisia</taxon>
    </lineage>
</organism>
<dbReference type="InterPro" id="IPR003593">
    <property type="entry name" value="AAA+_ATPase"/>
</dbReference>
<feature type="domain" description="BCS1 N-terminal" evidence="14">
    <location>
        <begin position="74"/>
        <end position="247"/>
    </location>
</feature>
<evidence type="ECO:0008006" key="17">
    <source>
        <dbReference type="Google" id="ProtNLM"/>
    </source>
</evidence>
<dbReference type="Proteomes" id="UP000674318">
    <property type="component" value="Unassembled WGS sequence"/>
</dbReference>
<dbReference type="KEGG" id="phet:94287867"/>
<dbReference type="Pfam" id="PF00004">
    <property type="entry name" value="AAA"/>
    <property type="match status" value="1"/>
</dbReference>
<dbReference type="Pfam" id="PF25426">
    <property type="entry name" value="AAA_lid_BCS1"/>
    <property type="match status" value="1"/>
</dbReference>
<dbReference type="RefSeq" id="XP_067753947.1">
    <property type="nucleotide sequence ID" value="XM_067897790.1"/>
</dbReference>
<dbReference type="OrthoDB" id="10251412at2759"/>
<protein>
    <recommendedName>
        <fullName evidence="17">Mitochondrial chaperone BCS1</fullName>
    </recommendedName>
</protein>
<dbReference type="GO" id="GO:0016887">
    <property type="term" value="F:ATP hydrolysis activity"/>
    <property type="evidence" value="ECO:0007669"/>
    <property type="project" value="InterPro"/>
</dbReference>
<feature type="domain" description="AAA+ ATPase" evidence="13">
    <location>
        <begin position="278"/>
        <end position="400"/>
    </location>
</feature>
<comment type="similarity">
    <text evidence="2">Belongs to the AAA ATPase family. BCS1 subfamily.</text>
</comment>
<evidence type="ECO:0000256" key="3">
    <source>
        <dbReference type="ARBA" id="ARBA00022692"/>
    </source>
</evidence>
<evidence type="ECO:0000313" key="15">
    <source>
        <dbReference type="EMBL" id="KAG5493912.1"/>
    </source>
</evidence>
<evidence type="ECO:0000256" key="11">
    <source>
        <dbReference type="ARBA" id="ARBA00048778"/>
    </source>
</evidence>
<reference evidence="15 16" key="1">
    <citation type="submission" date="2021-02" db="EMBL/GenBank/DDBJ databases">
        <title>Porcisia hertigi Genome sequencing and assembly.</title>
        <authorList>
            <person name="Almutairi H."/>
            <person name="Gatherer D."/>
        </authorList>
    </citation>
    <scope>NUCLEOTIDE SEQUENCE [LARGE SCALE GENOMIC DNA]</scope>
    <source>
        <strain evidence="15 16">C119</strain>
    </source>
</reference>
<evidence type="ECO:0000256" key="7">
    <source>
        <dbReference type="ARBA" id="ARBA00022840"/>
    </source>
</evidence>
<dbReference type="EMBL" id="JAFJZO010000034">
    <property type="protein sequence ID" value="KAG5493912.1"/>
    <property type="molecule type" value="Genomic_DNA"/>
</dbReference>
<dbReference type="Gene3D" id="3.40.50.300">
    <property type="entry name" value="P-loop containing nucleotide triphosphate hydrolases"/>
    <property type="match status" value="1"/>
</dbReference>
<evidence type="ECO:0000259" key="14">
    <source>
        <dbReference type="SMART" id="SM01024"/>
    </source>
</evidence>
<keyword evidence="10" id="KW-0472">Membrane</keyword>
<evidence type="ECO:0000256" key="10">
    <source>
        <dbReference type="ARBA" id="ARBA00023136"/>
    </source>
</evidence>
<evidence type="ECO:0000256" key="9">
    <source>
        <dbReference type="ARBA" id="ARBA00023128"/>
    </source>
</evidence>
<dbReference type="GeneID" id="94287867"/>
<dbReference type="SUPFAM" id="SSF52540">
    <property type="entry name" value="P-loop containing nucleoside triphosphate hydrolases"/>
    <property type="match status" value="1"/>
</dbReference>
<accession>A0A836L1M4</accession>
<keyword evidence="16" id="KW-1185">Reference proteome</keyword>
<comment type="caution">
    <text evidence="15">The sequence shown here is derived from an EMBL/GenBank/DDBJ whole genome shotgun (WGS) entry which is preliminary data.</text>
</comment>
<gene>
    <name evidence="15" type="ORF">JKF63_01744</name>
</gene>
<keyword evidence="6" id="KW-0378">Hydrolase</keyword>
<comment type="subcellular location">
    <subcellularLocation>
        <location evidence="1">Mitochondrion inner membrane</location>
        <topology evidence="1">Single-pass membrane protein</topology>
    </subcellularLocation>
</comment>
<keyword evidence="4 12" id="KW-0547">Nucleotide-binding</keyword>
<dbReference type="PROSITE" id="PS00674">
    <property type="entry name" value="AAA"/>
    <property type="match status" value="1"/>
</dbReference>
<name>A0A836L1M4_9TRYP</name>
<dbReference type="InterPro" id="IPR003960">
    <property type="entry name" value="ATPase_AAA_CS"/>
</dbReference>
<comment type="catalytic activity">
    <reaction evidence="11">
        <text>ATP + H2O = ADP + phosphate + H(+)</text>
        <dbReference type="Rhea" id="RHEA:13065"/>
        <dbReference type="ChEBI" id="CHEBI:15377"/>
        <dbReference type="ChEBI" id="CHEBI:15378"/>
        <dbReference type="ChEBI" id="CHEBI:30616"/>
        <dbReference type="ChEBI" id="CHEBI:43474"/>
        <dbReference type="ChEBI" id="CHEBI:456216"/>
    </reaction>
    <physiologicalReaction direction="left-to-right" evidence="11">
        <dbReference type="Rhea" id="RHEA:13066"/>
    </physiologicalReaction>
</comment>
<evidence type="ECO:0000256" key="12">
    <source>
        <dbReference type="RuleBase" id="RU003651"/>
    </source>
</evidence>
<sequence length="494" mass="54399">MLSKGSGTLADAAPSATTTADAHLSQANTSGVPSPQIDLAGLLPEGWDRSNSVFARTIGPLLSNPYFSAGAGLWVLTVGGALGRQASIMLQALMKRKFVVSLEVSNRDNAYEWILRWLSHQKTFKVQQMSVLTRSASLDYSSSDRTRTECLFGPCPNQRHYFFYEGRPLTLTRRRRDNVSPGYNDALFETLEFTTIGTSAAVLQNVVKQAQQFAEQEDSDHTVVYLNGGSSWTRQPRPRSRRAIQSVVLPEGMSEFILGDVRKFLNSSSFYKQLGVPYRRGYLLHGPPGCGKTSFVMALAGELRLSISLLNLSNRNLNDESLTSLLNDARVDTIVLLEDIDRAFSNECNVTMSGLLNALDGVGAQEGRLVFMTTNHVELLDAALIRPGRADVKVEIGLLDVKQSQSMYRKFFPNATEDMVEAFGKNVPPNAISAAQLQSHLFFHRDDAVAATATVPAFIAGTRAFDASLERMRNKKAKLQQSLPRVPLLDLDTK</sequence>
<evidence type="ECO:0000259" key="13">
    <source>
        <dbReference type="SMART" id="SM00382"/>
    </source>
</evidence>
<dbReference type="Pfam" id="PF08740">
    <property type="entry name" value="BCS1_N"/>
    <property type="match status" value="1"/>
</dbReference>
<dbReference type="SMART" id="SM00382">
    <property type="entry name" value="AAA"/>
    <property type="match status" value="1"/>
</dbReference>